<evidence type="ECO:0000313" key="17">
    <source>
        <dbReference type="EMBL" id="MBB5208541.1"/>
    </source>
</evidence>
<feature type="region of interest" description="Disordered" evidence="16">
    <location>
        <begin position="51"/>
        <end position="71"/>
    </location>
</feature>
<dbReference type="Pfam" id="PF03280">
    <property type="entry name" value="Lipase_chap"/>
    <property type="match status" value="1"/>
</dbReference>
<protein>
    <recommendedName>
        <fullName evidence="4">Lipase chaperone</fullName>
    </recommendedName>
    <alternativeName>
        <fullName evidence="15">Lipase foldase</fullName>
    </alternativeName>
    <alternativeName>
        <fullName evidence="13">Lipase helper protein</fullName>
    </alternativeName>
    <alternativeName>
        <fullName evidence="14">Lipase modulator</fullName>
    </alternativeName>
</protein>
<keyword evidence="8" id="KW-0442">Lipid degradation</keyword>
<dbReference type="RefSeq" id="WP_183961064.1">
    <property type="nucleotide sequence ID" value="NZ_JACHHP010000003.1"/>
</dbReference>
<evidence type="ECO:0000256" key="1">
    <source>
        <dbReference type="ARBA" id="ARBA00003280"/>
    </source>
</evidence>
<evidence type="ECO:0000256" key="5">
    <source>
        <dbReference type="ARBA" id="ARBA00022475"/>
    </source>
</evidence>
<accession>A0A7W8D5Z0</accession>
<sequence length="352" mass="37812">MTMQRLPRRALPVLGAGVAVLVGVTLPFWRGAAPATQAYPAEQHVRAATALPDPAPASGRSDAPAPPSHEPREDAIAALRTRFAQSSLRGTTPDGALALDAAGRVVANAELRRLFEWYLALTGEFELTDIRSLFAADQRDAHGAAAAADALALFDRYIGLREAAARIDGSLDDLAYLDALIALRRQWFGADADAMFGAEEAAQALSLERLAVVGDPTLDATERNALLADIDARQPPDERDARARFTDAELAGEQTRQLDALAADPATRHAERSALFGDDAATRLAALDADRAAWQRRIDDYVRSRDALRSDTSLDPASRATRLATLRERSFADHERRRIDALDAIGALPPGG</sequence>
<evidence type="ECO:0000256" key="12">
    <source>
        <dbReference type="ARBA" id="ARBA00023186"/>
    </source>
</evidence>
<dbReference type="GO" id="GO:0005886">
    <property type="term" value="C:plasma membrane"/>
    <property type="evidence" value="ECO:0007669"/>
    <property type="project" value="UniProtKB-SubCell"/>
</dbReference>
<evidence type="ECO:0000256" key="11">
    <source>
        <dbReference type="ARBA" id="ARBA00023136"/>
    </source>
</evidence>
<comment type="caution">
    <text evidence="17">The sequence shown here is derived from an EMBL/GenBank/DDBJ whole genome shotgun (WGS) entry which is preliminary data.</text>
</comment>
<dbReference type="InterPro" id="IPR004961">
    <property type="entry name" value="Lipase_chaperone"/>
</dbReference>
<comment type="subcellular location">
    <subcellularLocation>
        <location evidence="2">Cell inner membrane</location>
        <topology evidence="2">Single-pass membrane protein</topology>
        <orientation evidence="2">Periplasmic side</orientation>
    </subcellularLocation>
</comment>
<keyword evidence="12" id="KW-0143">Chaperone</keyword>
<gene>
    <name evidence="17" type="ORF">HNQ52_002083</name>
</gene>
<evidence type="ECO:0000256" key="7">
    <source>
        <dbReference type="ARBA" id="ARBA00022692"/>
    </source>
</evidence>
<dbReference type="AlphaFoldDB" id="A0A7W8D5Z0"/>
<keyword evidence="10" id="KW-0443">Lipid metabolism</keyword>
<evidence type="ECO:0000256" key="15">
    <source>
        <dbReference type="ARBA" id="ARBA00033028"/>
    </source>
</evidence>
<dbReference type="GO" id="GO:0006457">
    <property type="term" value="P:protein folding"/>
    <property type="evidence" value="ECO:0007669"/>
    <property type="project" value="InterPro"/>
</dbReference>
<keyword evidence="5" id="KW-1003">Cell membrane</keyword>
<evidence type="ECO:0000256" key="8">
    <source>
        <dbReference type="ARBA" id="ARBA00022963"/>
    </source>
</evidence>
<keyword evidence="11" id="KW-0472">Membrane</keyword>
<dbReference type="SUPFAM" id="SSF158855">
    <property type="entry name" value="Lipase chaperone-like"/>
    <property type="match status" value="1"/>
</dbReference>
<comment type="similarity">
    <text evidence="3">Belongs to the lipase chaperone family.</text>
</comment>
<name>A0A7W8D5Z0_9GAMM</name>
<evidence type="ECO:0000256" key="9">
    <source>
        <dbReference type="ARBA" id="ARBA00022989"/>
    </source>
</evidence>
<evidence type="ECO:0000256" key="16">
    <source>
        <dbReference type="SAM" id="MobiDB-lite"/>
    </source>
</evidence>
<evidence type="ECO:0000256" key="14">
    <source>
        <dbReference type="ARBA" id="ARBA00031542"/>
    </source>
</evidence>
<reference evidence="17 18" key="1">
    <citation type="submission" date="2020-08" db="EMBL/GenBank/DDBJ databases">
        <title>Genomic Encyclopedia of Type Strains, Phase IV (KMG-IV): sequencing the most valuable type-strain genomes for metagenomic binning, comparative biology and taxonomic classification.</title>
        <authorList>
            <person name="Goeker M."/>
        </authorList>
    </citation>
    <scope>NUCLEOTIDE SEQUENCE [LARGE SCALE GENOMIC DNA]</scope>
    <source>
        <strain evidence="17 18">DSM 24163</strain>
    </source>
</reference>
<dbReference type="EMBL" id="JACHHP010000003">
    <property type="protein sequence ID" value="MBB5208541.1"/>
    <property type="molecule type" value="Genomic_DNA"/>
</dbReference>
<dbReference type="GO" id="GO:0051082">
    <property type="term" value="F:unfolded protein binding"/>
    <property type="evidence" value="ECO:0007669"/>
    <property type="project" value="InterPro"/>
</dbReference>
<keyword evidence="18" id="KW-1185">Reference proteome</keyword>
<evidence type="ECO:0000256" key="3">
    <source>
        <dbReference type="ARBA" id="ARBA00010358"/>
    </source>
</evidence>
<keyword evidence="7" id="KW-0812">Transmembrane</keyword>
<dbReference type="GO" id="GO:0016042">
    <property type="term" value="P:lipid catabolic process"/>
    <property type="evidence" value="ECO:0007669"/>
    <property type="project" value="UniProtKB-KW"/>
</dbReference>
<evidence type="ECO:0000256" key="2">
    <source>
        <dbReference type="ARBA" id="ARBA00004383"/>
    </source>
</evidence>
<evidence type="ECO:0000313" key="18">
    <source>
        <dbReference type="Proteomes" id="UP000521199"/>
    </source>
</evidence>
<keyword evidence="6" id="KW-0997">Cell inner membrane</keyword>
<comment type="function">
    <text evidence="1">May be involved in the folding of the extracellular lipase during its passage through the periplasm.</text>
</comment>
<evidence type="ECO:0000256" key="10">
    <source>
        <dbReference type="ARBA" id="ARBA00023098"/>
    </source>
</evidence>
<proteinExistence type="inferred from homology"/>
<keyword evidence="9" id="KW-1133">Transmembrane helix</keyword>
<evidence type="ECO:0000256" key="6">
    <source>
        <dbReference type="ARBA" id="ARBA00022519"/>
    </source>
</evidence>
<evidence type="ECO:0000256" key="13">
    <source>
        <dbReference type="ARBA" id="ARBA00030948"/>
    </source>
</evidence>
<organism evidence="17 18">
    <name type="scientific">Chiayiivirga flava</name>
    <dbReference type="NCBI Taxonomy" id="659595"/>
    <lineage>
        <taxon>Bacteria</taxon>
        <taxon>Pseudomonadati</taxon>
        <taxon>Pseudomonadota</taxon>
        <taxon>Gammaproteobacteria</taxon>
        <taxon>Lysobacterales</taxon>
        <taxon>Lysobacteraceae</taxon>
        <taxon>Chiayiivirga</taxon>
    </lineage>
</organism>
<dbReference type="Proteomes" id="UP000521199">
    <property type="component" value="Unassembled WGS sequence"/>
</dbReference>
<evidence type="ECO:0000256" key="4">
    <source>
        <dbReference type="ARBA" id="ARBA00019692"/>
    </source>
</evidence>